<dbReference type="InterPro" id="IPR044053">
    <property type="entry name" value="AsaB-like"/>
</dbReference>
<dbReference type="GO" id="GO:0016491">
    <property type="term" value="F:oxidoreductase activity"/>
    <property type="evidence" value="ECO:0007669"/>
    <property type="project" value="InterPro"/>
</dbReference>
<reference evidence="2" key="1">
    <citation type="submission" date="2021-02" db="EMBL/GenBank/DDBJ databases">
        <authorList>
            <person name="Nowell W R."/>
        </authorList>
    </citation>
    <scope>NUCLEOTIDE SEQUENCE</scope>
</reference>
<dbReference type="AlphaFoldDB" id="A0A8S3FDJ9"/>
<accession>A0A8S3FDJ9</accession>
<dbReference type="EMBL" id="CAJOBI010259381">
    <property type="protein sequence ID" value="CAF5119132.1"/>
    <property type="molecule type" value="Genomic_DNA"/>
</dbReference>
<evidence type="ECO:0000313" key="4">
    <source>
        <dbReference type="Proteomes" id="UP000676336"/>
    </source>
</evidence>
<evidence type="ECO:0000256" key="1">
    <source>
        <dbReference type="ARBA" id="ARBA00023604"/>
    </source>
</evidence>
<dbReference type="Proteomes" id="UP000681720">
    <property type="component" value="Unassembled WGS sequence"/>
</dbReference>
<evidence type="ECO:0000313" key="2">
    <source>
        <dbReference type="EMBL" id="CAF5119132.1"/>
    </source>
</evidence>
<dbReference type="PANTHER" id="PTHR34598">
    <property type="entry name" value="BLL6449 PROTEIN"/>
    <property type="match status" value="1"/>
</dbReference>
<dbReference type="PANTHER" id="PTHR34598:SF3">
    <property type="entry name" value="OXIDOREDUCTASE AN1597"/>
    <property type="match status" value="1"/>
</dbReference>
<organism evidence="2 4">
    <name type="scientific">Rotaria magnacalcarata</name>
    <dbReference type="NCBI Taxonomy" id="392030"/>
    <lineage>
        <taxon>Eukaryota</taxon>
        <taxon>Metazoa</taxon>
        <taxon>Spiralia</taxon>
        <taxon>Gnathifera</taxon>
        <taxon>Rotifera</taxon>
        <taxon>Eurotatoria</taxon>
        <taxon>Bdelloidea</taxon>
        <taxon>Philodinida</taxon>
        <taxon>Philodinidae</taxon>
        <taxon>Rotaria</taxon>
    </lineage>
</organism>
<name>A0A8S3FDJ9_9BILA</name>
<proteinExistence type="inferred from homology"/>
<comment type="similarity">
    <text evidence="1">Belongs to the asaB hydroxylase/desaturase family.</text>
</comment>
<protein>
    <submittedName>
        <fullName evidence="2">Uncharacterized protein</fullName>
    </submittedName>
</protein>
<evidence type="ECO:0000313" key="3">
    <source>
        <dbReference type="EMBL" id="CAF5175534.1"/>
    </source>
</evidence>
<gene>
    <name evidence="3" type="ORF">GIL414_LOCUS67557</name>
    <name evidence="2" type="ORF">SMN809_LOCUS62436</name>
</gene>
<dbReference type="Proteomes" id="UP000676336">
    <property type="component" value="Unassembled WGS sequence"/>
</dbReference>
<comment type="caution">
    <text evidence="2">The sequence shown here is derived from an EMBL/GenBank/DDBJ whole genome shotgun (WGS) entry which is preliminary data.</text>
</comment>
<dbReference type="EMBL" id="CAJOBJ010326187">
    <property type="protein sequence ID" value="CAF5175534.1"/>
    <property type="molecule type" value="Genomic_DNA"/>
</dbReference>
<sequence>MPNKSCTATVIIELSPFRLFQNHIVTYLIRFPSVMGGDVQKYEGVINDGFDDNSDAQRIYYDELISFPKNHLGASCVIVFNHLFRSRGPPRTDDQCDVNHKNPVFYPYVDLDPSEAQWKLKQSLGDEEAEKATKNRFQIINIRRPLGSEVIRNKPLTVCEGVRVCVCRPFTA</sequence>